<gene>
    <name evidence="1" type="ORF">SAMN05421659_105158</name>
</gene>
<dbReference type="STRING" id="99656.SAMN05421659_105158"/>
<organism evidence="1 2">
    <name type="scientific">[Clostridium] fimetarium</name>
    <dbReference type="NCBI Taxonomy" id="99656"/>
    <lineage>
        <taxon>Bacteria</taxon>
        <taxon>Bacillati</taxon>
        <taxon>Bacillota</taxon>
        <taxon>Clostridia</taxon>
        <taxon>Lachnospirales</taxon>
        <taxon>Lachnospiraceae</taxon>
    </lineage>
</organism>
<reference evidence="1 2" key="1">
    <citation type="submission" date="2016-10" db="EMBL/GenBank/DDBJ databases">
        <authorList>
            <person name="de Groot N.N."/>
        </authorList>
    </citation>
    <scope>NUCLEOTIDE SEQUENCE [LARGE SCALE GENOMIC DNA]</scope>
    <source>
        <strain evidence="1 2">DSM 9179</strain>
    </source>
</reference>
<accession>A0A1I0PL21</accession>
<keyword evidence="2" id="KW-1185">Reference proteome</keyword>
<protein>
    <submittedName>
        <fullName evidence="1">Uncharacterized protein</fullName>
    </submittedName>
</protein>
<sequence>MYDTFYSPDYMIKYQNESLKRTQETFQAFVDAVIPRTPGLAEEYGRIQFFGALDSHTDEYIILSLNYYYIPIAEPTAEMLDVAAEHLVIMDRNNRLVNFSRFMSGSAFAAIEPSDRFRAITLLEQMNGYLEDLPVPFNDNPELVLYTTSTLNRFTMMGYYSEWSGYGSTRLATPNQRKLEFYPFSWNQIGYPGPSRGYRAFRTEP</sequence>
<proteinExistence type="predicted"/>
<evidence type="ECO:0000313" key="2">
    <source>
        <dbReference type="Proteomes" id="UP000199701"/>
    </source>
</evidence>
<dbReference type="Proteomes" id="UP000199701">
    <property type="component" value="Unassembled WGS sequence"/>
</dbReference>
<dbReference type="AlphaFoldDB" id="A0A1I0PL21"/>
<dbReference type="EMBL" id="FOJI01000005">
    <property type="protein sequence ID" value="SEW14941.1"/>
    <property type="molecule type" value="Genomic_DNA"/>
</dbReference>
<name>A0A1I0PL21_9FIRM</name>
<evidence type="ECO:0000313" key="1">
    <source>
        <dbReference type="EMBL" id="SEW14941.1"/>
    </source>
</evidence>
<dbReference type="RefSeq" id="WP_092452654.1">
    <property type="nucleotide sequence ID" value="NZ_FOJI01000005.1"/>
</dbReference>
<dbReference type="OrthoDB" id="1927593at2"/>